<accession>A0A316FW72</accession>
<comment type="subcellular location">
    <subcellularLocation>
        <location evidence="3">Cytoplasm</location>
    </subcellularLocation>
</comment>
<dbReference type="InterPro" id="IPR030378">
    <property type="entry name" value="G_CP_dom"/>
</dbReference>
<dbReference type="GO" id="GO:0005737">
    <property type="term" value="C:cytoplasm"/>
    <property type="evidence" value="ECO:0007669"/>
    <property type="project" value="UniProtKB-SubCell"/>
</dbReference>
<keyword evidence="8" id="KW-1185">Reference proteome</keyword>
<dbReference type="InterPro" id="IPR027417">
    <property type="entry name" value="P-loop_NTPase"/>
</dbReference>
<comment type="function">
    <text evidence="3">One of several proteins that assist in the late maturation steps of the functional core of the 30S ribosomal subunit. Helps release RbfA from mature subunits. May play a role in the assembly of ribosomal proteins into the subunit. Circularly permuted GTPase that catalyzes slow GTP hydrolysis, GTPase activity is stimulated by the 30S ribosomal subunit.</text>
</comment>
<comment type="cofactor">
    <cofactor evidence="3">
        <name>Zn(2+)</name>
        <dbReference type="ChEBI" id="CHEBI:29105"/>
    </cofactor>
    <text evidence="3">Binds 1 zinc ion per subunit.</text>
</comment>
<keyword evidence="1 3" id="KW-0547">Nucleotide-binding</keyword>
<dbReference type="GO" id="GO:0042274">
    <property type="term" value="P:ribosomal small subunit biogenesis"/>
    <property type="evidence" value="ECO:0007669"/>
    <property type="project" value="UniProtKB-UniRule"/>
</dbReference>
<dbReference type="OrthoDB" id="9809485at2"/>
<dbReference type="Pfam" id="PF03193">
    <property type="entry name" value="RsgA_GTPase"/>
    <property type="match status" value="1"/>
</dbReference>
<feature type="domain" description="EngC GTPase" evidence="5">
    <location>
        <begin position="116"/>
        <end position="265"/>
    </location>
</feature>
<dbReference type="InterPro" id="IPR012340">
    <property type="entry name" value="NA-bd_OB-fold"/>
</dbReference>
<keyword evidence="3" id="KW-0694">RNA-binding</keyword>
<feature type="region of interest" description="Disordered" evidence="4">
    <location>
        <begin position="1"/>
        <end position="36"/>
    </location>
</feature>
<dbReference type="NCBIfam" id="NF008931">
    <property type="entry name" value="PRK12288.1"/>
    <property type="match status" value="1"/>
</dbReference>
<feature type="binding site" evidence="3">
    <location>
        <begin position="209"/>
        <end position="217"/>
    </location>
    <ligand>
        <name>GTP</name>
        <dbReference type="ChEBI" id="CHEBI:37565"/>
    </ligand>
</feature>
<comment type="caution">
    <text evidence="7">The sequence shown here is derived from an EMBL/GenBank/DDBJ whole genome shotgun (WGS) entry which is preliminary data.</text>
</comment>
<feature type="binding site" evidence="3">
    <location>
        <position position="296"/>
    </location>
    <ligand>
        <name>Zn(2+)</name>
        <dbReference type="ChEBI" id="CHEBI:29105"/>
    </ligand>
</feature>
<evidence type="ECO:0000259" key="6">
    <source>
        <dbReference type="PROSITE" id="PS51721"/>
    </source>
</evidence>
<comment type="subunit">
    <text evidence="3">Monomer. Associates with 30S ribosomal subunit, binds 16S rRNA.</text>
</comment>
<dbReference type="PANTHER" id="PTHR32120:SF11">
    <property type="entry name" value="SMALL RIBOSOMAL SUBUNIT BIOGENESIS GTPASE RSGA 1, MITOCHONDRIAL-RELATED"/>
    <property type="match status" value="1"/>
</dbReference>
<dbReference type="PROSITE" id="PS51721">
    <property type="entry name" value="G_CP"/>
    <property type="match status" value="1"/>
</dbReference>
<dbReference type="GO" id="GO:0005525">
    <property type="term" value="F:GTP binding"/>
    <property type="evidence" value="ECO:0007669"/>
    <property type="project" value="UniProtKB-UniRule"/>
</dbReference>
<evidence type="ECO:0000313" key="7">
    <source>
        <dbReference type="EMBL" id="PWK51896.1"/>
    </source>
</evidence>
<protein>
    <recommendedName>
        <fullName evidence="3">Small ribosomal subunit biogenesis GTPase RsgA</fullName>
        <ecNumber evidence="3">3.6.1.-</ecNumber>
    </recommendedName>
</protein>
<feature type="binding site" evidence="3">
    <location>
        <position position="291"/>
    </location>
    <ligand>
        <name>Zn(2+)</name>
        <dbReference type="ChEBI" id="CHEBI:29105"/>
    </ligand>
</feature>
<dbReference type="Proteomes" id="UP000245790">
    <property type="component" value="Unassembled WGS sequence"/>
</dbReference>
<feature type="binding site" evidence="3">
    <location>
        <position position="298"/>
    </location>
    <ligand>
        <name>Zn(2+)</name>
        <dbReference type="ChEBI" id="CHEBI:29105"/>
    </ligand>
</feature>
<evidence type="ECO:0000256" key="4">
    <source>
        <dbReference type="SAM" id="MobiDB-lite"/>
    </source>
</evidence>
<evidence type="ECO:0000256" key="2">
    <source>
        <dbReference type="ARBA" id="ARBA00023134"/>
    </source>
</evidence>
<evidence type="ECO:0000256" key="3">
    <source>
        <dbReference type="HAMAP-Rule" id="MF_01820"/>
    </source>
</evidence>
<feature type="binding site" evidence="3">
    <location>
        <begin position="155"/>
        <end position="158"/>
    </location>
    <ligand>
        <name>GTP</name>
        <dbReference type="ChEBI" id="CHEBI:37565"/>
    </ligand>
</feature>
<dbReference type="CDD" id="cd01854">
    <property type="entry name" value="YjeQ_EngC"/>
    <property type="match status" value="1"/>
</dbReference>
<keyword evidence="3" id="KW-0479">Metal-binding</keyword>
<proteinExistence type="inferred from homology"/>
<feature type="compositionally biased region" description="Basic residues" evidence="4">
    <location>
        <begin position="1"/>
        <end position="25"/>
    </location>
</feature>
<keyword evidence="3" id="KW-0690">Ribosome biogenesis</keyword>
<dbReference type="AlphaFoldDB" id="A0A316FW72"/>
<dbReference type="InterPro" id="IPR010914">
    <property type="entry name" value="RsgA_GTPase_dom"/>
</dbReference>
<dbReference type="GO" id="GO:0003924">
    <property type="term" value="F:GTPase activity"/>
    <property type="evidence" value="ECO:0007669"/>
    <property type="project" value="UniProtKB-UniRule"/>
</dbReference>
<dbReference type="SUPFAM" id="SSF52540">
    <property type="entry name" value="P-loop containing nucleoside triphosphate hydrolases"/>
    <property type="match status" value="1"/>
</dbReference>
<name>A0A316FW72_9GAMM</name>
<reference evidence="7 8" key="1">
    <citation type="submission" date="2018-05" db="EMBL/GenBank/DDBJ databases">
        <title>Genomic Encyclopedia of Type Strains, Phase IV (KMG-IV): sequencing the most valuable type-strain genomes for metagenomic binning, comparative biology and taxonomic classification.</title>
        <authorList>
            <person name="Goeker M."/>
        </authorList>
    </citation>
    <scope>NUCLEOTIDE SEQUENCE [LARGE SCALE GENOMIC DNA]</scope>
    <source>
        <strain evidence="7 8">DSM 25350</strain>
    </source>
</reference>
<evidence type="ECO:0000259" key="5">
    <source>
        <dbReference type="PROSITE" id="PS50936"/>
    </source>
</evidence>
<keyword evidence="3" id="KW-0862">Zinc</keyword>
<dbReference type="EC" id="3.6.1.-" evidence="3"/>
<gene>
    <name evidence="3" type="primary">rsgA</name>
    <name evidence="7" type="ORF">C8D97_105212</name>
</gene>
<dbReference type="Gene3D" id="2.40.50.140">
    <property type="entry name" value="Nucleic acid-binding proteins"/>
    <property type="match status" value="1"/>
</dbReference>
<keyword evidence="2 3" id="KW-0342">GTP-binding</keyword>
<comment type="similarity">
    <text evidence="3">Belongs to the TRAFAC class YlqF/YawG GTPase family. RsgA subfamily.</text>
</comment>
<dbReference type="HAMAP" id="MF_01820">
    <property type="entry name" value="GTPase_RsgA"/>
    <property type="match status" value="1"/>
</dbReference>
<dbReference type="Gene3D" id="3.40.50.300">
    <property type="entry name" value="P-loop containing nucleotide triphosphate hydrolases"/>
    <property type="match status" value="1"/>
</dbReference>
<keyword evidence="3" id="KW-0699">rRNA-binding</keyword>
<evidence type="ECO:0000256" key="1">
    <source>
        <dbReference type="ARBA" id="ARBA00022741"/>
    </source>
</evidence>
<dbReference type="Gene3D" id="1.10.40.50">
    <property type="entry name" value="Probable gtpase engc, domain 3"/>
    <property type="match status" value="1"/>
</dbReference>
<dbReference type="PROSITE" id="PS50936">
    <property type="entry name" value="ENGC_GTPASE"/>
    <property type="match status" value="1"/>
</dbReference>
<dbReference type="EMBL" id="QGGU01000005">
    <property type="protein sequence ID" value="PWK51896.1"/>
    <property type="molecule type" value="Genomic_DNA"/>
</dbReference>
<dbReference type="PANTHER" id="PTHR32120">
    <property type="entry name" value="SMALL RIBOSOMAL SUBUNIT BIOGENESIS GTPASE RSGA"/>
    <property type="match status" value="1"/>
</dbReference>
<keyword evidence="3" id="KW-0963">Cytoplasm</keyword>
<organism evidence="7 8">
    <name type="scientific">Pleionea mediterranea</name>
    <dbReference type="NCBI Taxonomy" id="523701"/>
    <lineage>
        <taxon>Bacteria</taxon>
        <taxon>Pseudomonadati</taxon>
        <taxon>Pseudomonadota</taxon>
        <taxon>Gammaproteobacteria</taxon>
        <taxon>Oceanospirillales</taxon>
        <taxon>Pleioneaceae</taxon>
        <taxon>Pleionea</taxon>
    </lineage>
</organism>
<dbReference type="RefSeq" id="WP_109763277.1">
    <property type="nucleotide sequence ID" value="NZ_QGGU01000005.1"/>
</dbReference>
<dbReference type="GO" id="GO:0019843">
    <property type="term" value="F:rRNA binding"/>
    <property type="evidence" value="ECO:0007669"/>
    <property type="project" value="UniProtKB-KW"/>
</dbReference>
<dbReference type="GO" id="GO:0046872">
    <property type="term" value="F:metal ion binding"/>
    <property type="evidence" value="ECO:0007669"/>
    <property type="project" value="UniProtKB-KW"/>
</dbReference>
<evidence type="ECO:0000313" key="8">
    <source>
        <dbReference type="Proteomes" id="UP000245790"/>
    </source>
</evidence>
<feature type="domain" description="CP-type G" evidence="6">
    <location>
        <begin position="99"/>
        <end position="267"/>
    </location>
</feature>
<feature type="binding site" evidence="3">
    <location>
        <position position="304"/>
    </location>
    <ligand>
        <name>Zn(2+)</name>
        <dbReference type="ChEBI" id="CHEBI:29105"/>
    </ligand>
</feature>
<dbReference type="InterPro" id="IPR004881">
    <property type="entry name" value="Ribosome_biogen_GTPase_RsgA"/>
</dbReference>
<dbReference type="NCBIfam" id="TIGR00157">
    <property type="entry name" value="ribosome small subunit-dependent GTPase A"/>
    <property type="match status" value="1"/>
</dbReference>
<sequence>MAKRQKLSLQQKRRVASSKQNKLKQRSAAPSFDNDHLGPLQNGVVISRFGEQADVADDNKTVYRIYLRQNLGSCVSGDKVLFRLNEQSQGVIEAIEPRTSELTRPTPYAGVKTIVANVDQIFVMVAPFPDYSSLILDRYLVACELAGITTHIMLNKTDLLDPEKQAFFDQQISLYQQLGYQVFSSSCKTGQGIEALKQQMAGKENIFVGQSGVGKSSLINQLLPDVTALTGQVSENSRLGTHTTTASRLYFLPDSGFIIDSPGVREFGLSHIEPELIIQGFIELQPLQGDCKFRNCQHQNEKGCALIRAAEQGTISKQRLKNYQKIALSA</sequence>
<keyword evidence="3" id="KW-0378">Hydrolase</keyword>